<dbReference type="SUPFAM" id="SSF46785">
    <property type="entry name" value="Winged helix' DNA-binding domain"/>
    <property type="match status" value="1"/>
</dbReference>
<keyword evidence="6" id="KW-1185">Reference proteome</keyword>
<accession>A0A2V2NAS8</accession>
<organism evidence="5 6">
    <name type="scientific">Methanospirillum stamsii</name>
    <dbReference type="NCBI Taxonomy" id="1277351"/>
    <lineage>
        <taxon>Archaea</taxon>
        <taxon>Methanobacteriati</taxon>
        <taxon>Methanobacteriota</taxon>
        <taxon>Stenosarchaea group</taxon>
        <taxon>Methanomicrobia</taxon>
        <taxon>Methanomicrobiales</taxon>
        <taxon>Methanospirillaceae</taxon>
        <taxon>Methanospirillum</taxon>
    </lineage>
</organism>
<dbReference type="InterPro" id="IPR002577">
    <property type="entry name" value="HTH_HxlR"/>
</dbReference>
<dbReference type="Proteomes" id="UP000245934">
    <property type="component" value="Unassembled WGS sequence"/>
</dbReference>
<gene>
    <name evidence="5" type="ORF">DLD82_01950</name>
</gene>
<dbReference type="GO" id="GO:0003677">
    <property type="term" value="F:DNA binding"/>
    <property type="evidence" value="ECO:0007669"/>
    <property type="project" value="UniProtKB-KW"/>
</dbReference>
<evidence type="ECO:0000313" key="5">
    <source>
        <dbReference type="EMBL" id="PWR75850.1"/>
    </source>
</evidence>
<evidence type="ECO:0000313" key="6">
    <source>
        <dbReference type="Proteomes" id="UP000245934"/>
    </source>
</evidence>
<dbReference type="EMBL" id="QGMZ01000006">
    <property type="protein sequence ID" value="PWR75850.1"/>
    <property type="molecule type" value="Genomic_DNA"/>
</dbReference>
<name>A0A2V2NAS8_9EURY</name>
<protein>
    <submittedName>
        <fullName evidence="5">Transcriptional regulator</fullName>
    </submittedName>
</protein>
<dbReference type="PROSITE" id="PS51118">
    <property type="entry name" value="HTH_HXLR"/>
    <property type="match status" value="1"/>
</dbReference>
<dbReference type="AlphaFoldDB" id="A0A2V2NAS8"/>
<proteinExistence type="predicted"/>
<keyword evidence="3" id="KW-0804">Transcription</keyword>
<dbReference type="PANTHER" id="PTHR33204">
    <property type="entry name" value="TRANSCRIPTIONAL REGULATOR, MARR FAMILY"/>
    <property type="match status" value="1"/>
</dbReference>
<reference evidence="5 6" key="1">
    <citation type="submission" date="2018-05" db="EMBL/GenBank/DDBJ databases">
        <title>Draft genome of Methanospirillum stamsii Pt1.</title>
        <authorList>
            <person name="Dueholm M.S."/>
            <person name="Nielsen P.H."/>
            <person name="Bakmann L.F."/>
            <person name="Otzen D.E."/>
        </authorList>
    </citation>
    <scope>NUCLEOTIDE SEQUENCE [LARGE SCALE GENOMIC DNA]</scope>
    <source>
        <strain evidence="5 6">Pt1</strain>
    </source>
</reference>
<evidence type="ECO:0000256" key="2">
    <source>
        <dbReference type="ARBA" id="ARBA00023125"/>
    </source>
</evidence>
<sequence>MCVDKEHKYLCAAGGILSIISKKWALLIIYKLGTRGRLRFTDFSTELDTINPQALSETLKDLVSEGLIERESFPEVPPRVEYFLTPEGQTLWELVKPLIQWAAERDYRDKDRCDKICRKKMCHSKNSPCKRELQNERKNNNL</sequence>
<keyword evidence="2" id="KW-0238">DNA-binding</keyword>
<evidence type="ECO:0000256" key="1">
    <source>
        <dbReference type="ARBA" id="ARBA00023015"/>
    </source>
</evidence>
<evidence type="ECO:0000256" key="3">
    <source>
        <dbReference type="ARBA" id="ARBA00023163"/>
    </source>
</evidence>
<comment type="caution">
    <text evidence="5">The sequence shown here is derived from an EMBL/GenBank/DDBJ whole genome shotgun (WGS) entry which is preliminary data.</text>
</comment>
<dbReference type="Pfam" id="PF01638">
    <property type="entry name" value="HxlR"/>
    <property type="match status" value="1"/>
</dbReference>
<dbReference type="PANTHER" id="PTHR33204:SF18">
    <property type="entry name" value="TRANSCRIPTIONAL REGULATORY PROTEIN"/>
    <property type="match status" value="1"/>
</dbReference>
<keyword evidence="1" id="KW-0805">Transcription regulation</keyword>
<dbReference type="RefSeq" id="WP_109939428.1">
    <property type="nucleotide sequence ID" value="NZ_CP176366.1"/>
</dbReference>
<dbReference type="Gene3D" id="1.10.10.10">
    <property type="entry name" value="Winged helix-like DNA-binding domain superfamily/Winged helix DNA-binding domain"/>
    <property type="match status" value="1"/>
</dbReference>
<dbReference type="OrthoDB" id="10490at2157"/>
<dbReference type="InterPro" id="IPR036390">
    <property type="entry name" value="WH_DNA-bd_sf"/>
</dbReference>
<feature type="domain" description="HTH hxlR-type" evidence="4">
    <location>
        <begin position="11"/>
        <end position="110"/>
    </location>
</feature>
<dbReference type="InterPro" id="IPR036388">
    <property type="entry name" value="WH-like_DNA-bd_sf"/>
</dbReference>
<dbReference type="GeneID" id="97611466"/>
<evidence type="ECO:0000259" key="4">
    <source>
        <dbReference type="PROSITE" id="PS51118"/>
    </source>
</evidence>